<name>A0A930HZD5_9BACT</name>
<keyword evidence="1" id="KW-0812">Transmembrane</keyword>
<feature type="transmembrane region" description="Helical" evidence="1">
    <location>
        <begin position="85"/>
        <end position="108"/>
    </location>
</feature>
<accession>A0A930HZD5</accession>
<feature type="transmembrane region" description="Helical" evidence="1">
    <location>
        <begin position="115"/>
        <end position="135"/>
    </location>
</feature>
<reference evidence="2" key="1">
    <citation type="submission" date="2020-04" db="EMBL/GenBank/DDBJ databases">
        <title>Deep metagenomics examines the oral microbiome during advanced dental caries in children, revealing novel taxa and co-occurrences with host molecules.</title>
        <authorList>
            <person name="Baker J.L."/>
            <person name="Morton J.T."/>
            <person name="Dinis M."/>
            <person name="Alvarez R."/>
            <person name="Tran N.C."/>
            <person name="Knight R."/>
            <person name="Edlund A."/>
        </authorList>
    </citation>
    <scope>NUCLEOTIDE SEQUENCE</scope>
    <source>
        <strain evidence="2">JCVI_25_bin.9</strain>
    </source>
</reference>
<dbReference type="AlphaFoldDB" id="A0A930HZD5"/>
<evidence type="ECO:0000256" key="1">
    <source>
        <dbReference type="SAM" id="Phobius"/>
    </source>
</evidence>
<evidence type="ECO:0000313" key="3">
    <source>
        <dbReference type="Proteomes" id="UP000757461"/>
    </source>
</evidence>
<protein>
    <recommendedName>
        <fullName evidence="4">Copper chaperone NosL</fullName>
    </recommendedName>
</protein>
<gene>
    <name evidence="2" type="ORF">HXN33_06495</name>
</gene>
<sequence>MKLNFAGKISKSSMILLIVAALFAVAGAFTSVWRIDLTAPQYPEGMVLYIGGTEGVSGGDEGNDLYKINELNHYVGMAQIHPGDFWEFTVLPILLCAFGVLFLVSALTRSKKMSIASLIAFGIFGVLGFVDFYHWTYVYGHNLSPDAPIKVPGMSYQPPIIGEKQLLSFDALSQPDLGGYFLVVAGLILAFVVVKEIGLLGNKKAAIR</sequence>
<organism evidence="2 3">
    <name type="scientific">Prevotella histicola</name>
    <dbReference type="NCBI Taxonomy" id="470565"/>
    <lineage>
        <taxon>Bacteria</taxon>
        <taxon>Pseudomonadati</taxon>
        <taxon>Bacteroidota</taxon>
        <taxon>Bacteroidia</taxon>
        <taxon>Bacteroidales</taxon>
        <taxon>Prevotellaceae</taxon>
        <taxon>Prevotella</taxon>
    </lineage>
</organism>
<proteinExistence type="predicted"/>
<comment type="caution">
    <text evidence="2">The sequence shown here is derived from an EMBL/GenBank/DDBJ whole genome shotgun (WGS) entry which is preliminary data.</text>
</comment>
<dbReference type="EMBL" id="JABZSQ010000107">
    <property type="protein sequence ID" value="MBF1415213.1"/>
    <property type="molecule type" value="Genomic_DNA"/>
</dbReference>
<dbReference type="Proteomes" id="UP000757461">
    <property type="component" value="Unassembled WGS sequence"/>
</dbReference>
<dbReference type="RefSeq" id="WP_219524706.1">
    <property type="nucleotide sequence ID" value="NZ_CAUSFZ010000019.1"/>
</dbReference>
<evidence type="ECO:0008006" key="4">
    <source>
        <dbReference type="Google" id="ProtNLM"/>
    </source>
</evidence>
<keyword evidence="1" id="KW-1133">Transmembrane helix</keyword>
<keyword evidence="1" id="KW-0472">Membrane</keyword>
<feature type="transmembrane region" description="Helical" evidence="1">
    <location>
        <begin position="177"/>
        <end position="194"/>
    </location>
</feature>
<evidence type="ECO:0000313" key="2">
    <source>
        <dbReference type="EMBL" id="MBF1415213.1"/>
    </source>
</evidence>